<organism evidence="1 2">
    <name type="scientific">Eragrostis curvula</name>
    <name type="common">weeping love grass</name>
    <dbReference type="NCBI Taxonomy" id="38414"/>
    <lineage>
        <taxon>Eukaryota</taxon>
        <taxon>Viridiplantae</taxon>
        <taxon>Streptophyta</taxon>
        <taxon>Embryophyta</taxon>
        <taxon>Tracheophyta</taxon>
        <taxon>Spermatophyta</taxon>
        <taxon>Magnoliopsida</taxon>
        <taxon>Liliopsida</taxon>
        <taxon>Poales</taxon>
        <taxon>Poaceae</taxon>
        <taxon>PACMAD clade</taxon>
        <taxon>Chloridoideae</taxon>
        <taxon>Eragrostideae</taxon>
        <taxon>Eragrostidinae</taxon>
        <taxon>Eragrostis</taxon>
    </lineage>
</organism>
<proteinExistence type="predicted"/>
<sequence length="56" mass="5868">SAILAASSSAATIFRLPLMYPAAPGKARLLLGCIGKALTLCSICSCRDNFSLFCCR</sequence>
<dbReference type="AlphaFoldDB" id="A0A5J9SJ86"/>
<accession>A0A5J9SJ86</accession>
<gene>
    <name evidence="1" type="ORF">EJB05_55621</name>
</gene>
<evidence type="ECO:0000313" key="2">
    <source>
        <dbReference type="Proteomes" id="UP000324897"/>
    </source>
</evidence>
<reference evidence="1 2" key="1">
    <citation type="journal article" date="2019" name="Sci. Rep.">
        <title>A high-quality genome of Eragrostis curvula grass provides insights into Poaceae evolution and supports new strategies to enhance forage quality.</title>
        <authorList>
            <person name="Carballo J."/>
            <person name="Santos B.A.C.M."/>
            <person name="Zappacosta D."/>
            <person name="Garbus I."/>
            <person name="Selva J.P."/>
            <person name="Gallo C.A."/>
            <person name="Diaz A."/>
            <person name="Albertini E."/>
            <person name="Caccamo M."/>
            <person name="Echenique V."/>
        </authorList>
    </citation>
    <scope>NUCLEOTIDE SEQUENCE [LARGE SCALE GENOMIC DNA]</scope>
    <source>
        <strain evidence="2">cv. Victoria</strain>
        <tissue evidence="1">Leaf</tissue>
    </source>
</reference>
<comment type="caution">
    <text evidence="1">The sequence shown here is derived from an EMBL/GenBank/DDBJ whole genome shotgun (WGS) entry which is preliminary data.</text>
</comment>
<dbReference type="Gramene" id="TVT99040">
    <property type="protein sequence ID" value="TVT99040"/>
    <property type="gene ID" value="EJB05_55621"/>
</dbReference>
<protein>
    <submittedName>
        <fullName evidence="1">Uncharacterized protein</fullName>
    </submittedName>
</protein>
<dbReference type="EMBL" id="RWGY01000773">
    <property type="protein sequence ID" value="TVT99040.1"/>
    <property type="molecule type" value="Genomic_DNA"/>
</dbReference>
<evidence type="ECO:0000313" key="1">
    <source>
        <dbReference type="EMBL" id="TVT99040.1"/>
    </source>
</evidence>
<feature type="non-terminal residue" evidence="1">
    <location>
        <position position="1"/>
    </location>
</feature>
<name>A0A5J9SJ86_9POAL</name>
<dbReference type="Proteomes" id="UP000324897">
    <property type="component" value="Unassembled WGS sequence"/>
</dbReference>
<keyword evidence="2" id="KW-1185">Reference proteome</keyword>